<evidence type="ECO:0000313" key="4">
    <source>
        <dbReference type="Proteomes" id="UP000288972"/>
    </source>
</evidence>
<evidence type="ECO:0000313" key="3">
    <source>
        <dbReference type="EMBL" id="RXH15355.1"/>
    </source>
</evidence>
<sequence>MTSSPQHEDFTPHLHKLFRFEGHHHPLRLAQIDVSDLPHSPELTHKPFTLVFHGPRQGVMPEGFYAAEVEDGPRFDLYVIPIHTRAPDRQDYQAVFN</sequence>
<dbReference type="KEGG" id="bgz:XH91_13940"/>
<dbReference type="EMBL" id="RDQZ01000005">
    <property type="protein sequence ID" value="RXH15355.1"/>
    <property type="molecule type" value="Genomic_DNA"/>
</dbReference>
<evidence type="ECO:0000313" key="2">
    <source>
        <dbReference type="EMBL" id="QAU46353.1"/>
    </source>
</evidence>
<evidence type="ECO:0000313" key="5">
    <source>
        <dbReference type="Proteomes" id="UP000290401"/>
    </source>
</evidence>
<dbReference type="InterPro" id="IPR054209">
    <property type="entry name" value="DUF6916"/>
</dbReference>
<dbReference type="Pfam" id="PF21880">
    <property type="entry name" value="DUF6916"/>
    <property type="match status" value="1"/>
</dbReference>
<reference evidence="3 5" key="2">
    <citation type="submission" date="2018-10" db="EMBL/GenBank/DDBJ databases">
        <title>Bradyrhizobium sp. nov., effective nodules isolated from peanut in China.</title>
        <authorList>
            <person name="Li Y."/>
        </authorList>
    </citation>
    <scope>NUCLEOTIDE SEQUENCE [LARGE SCALE GENOMIC DNA]</scope>
    <source>
        <strain evidence="3 5">CCBAU 53426</strain>
    </source>
</reference>
<proteinExistence type="predicted"/>
<reference evidence="2 4" key="1">
    <citation type="submission" date="2018-06" db="EMBL/GenBank/DDBJ databases">
        <title>Comparative genomics of rhizobia nodulating Arachis hypogaea in China.</title>
        <authorList>
            <person name="Li Y."/>
        </authorList>
    </citation>
    <scope>NUCLEOTIDE SEQUENCE [LARGE SCALE GENOMIC DNA]</scope>
    <source>
        <strain evidence="2 4">CCBAU 51670</strain>
    </source>
</reference>
<gene>
    <name evidence="3" type="ORF">EAS56_08920</name>
    <name evidence="2" type="ORF">XH91_13940</name>
</gene>
<dbReference type="RefSeq" id="WP_128961547.1">
    <property type="nucleotide sequence ID" value="NZ_CP030053.1"/>
</dbReference>
<organism evidence="2 4">
    <name type="scientific">Bradyrhizobium guangzhouense</name>
    <dbReference type="NCBI Taxonomy" id="1325095"/>
    <lineage>
        <taxon>Bacteria</taxon>
        <taxon>Pseudomonadati</taxon>
        <taxon>Pseudomonadota</taxon>
        <taxon>Alphaproteobacteria</taxon>
        <taxon>Hyphomicrobiales</taxon>
        <taxon>Nitrobacteraceae</taxon>
        <taxon>Bradyrhizobium</taxon>
    </lineage>
</organism>
<accession>A0AAE5X0K9</accession>
<dbReference type="EMBL" id="CP030053">
    <property type="protein sequence ID" value="QAU46353.1"/>
    <property type="molecule type" value="Genomic_DNA"/>
</dbReference>
<keyword evidence="5" id="KW-1185">Reference proteome</keyword>
<feature type="domain" description="DUF6916" evidence="1">
    <location>
        <begin position="6"/>
        <end position="96"/>
    </location>
</feature>
<dbReference type="AlphaFoldDB" id="A0AAE5X0K9"/>
<evidence type="ECO:0000259" key="1">
    <source>
        <dbReference type="Pfam" id="PF21880"/>
    </source>
</evidence>
<dbReference type="Proteomes" id="UP000290401">
    <property type="component" value="Unassembled WGS sequence"/>
</dbReference>
<dbReference type="Proteomes" id="UP000288972">
    <property type="component" value="Chromosome"/>
</dbReference>
<name>A0AAE5X0K9_9BRAD</name>
<protein>
    <recommendedName>
        <fullName evidence="1">DUF6916 domain-containing protein</fullName>
    </recommendedName>
</protein>